<dbReference type="Proteomes" id="UP000663929">
    <property type="component" value="Chromosome"/>
</dbReference>
<evidence type="ECO:0000259" key="7">
    <source>
        <dbReference type="PROSITE" id="PS50011"/>
    </source>
</evidence>
<dbReference type="PROSITE" id="PS50005">
    <property type="entry name" value="TPR"/>
    <property type="match status" value="1"/>
</dbReference>
<dbReference type="GO" id="GO:0005524">
    <property type="term" value="F:ATP binding"/>
    <property type="evidence" value="ECO:0007669"/>
    <property type="project" value="UniProtKB-UniRule"/>
</dbReference>
<dbReference type="PANTHER" id="PTHR43289">
    <property type="entry name" value="MITOGEN-ACTIVATED PROTEIN KINASE KINASE KINASE 20-RELATED"/>
    <property type="match status" value="1"/>
</dbReference>
<dbReference type="Gene3D" id="3.30.200.20">
    <property type="entry name" value="Phosphorylase Kinase, domain 1"/>
    <property type="match status" value="1"/>
</dbReference>
<keyword evidence="1" id="KW-0808">Transferase</keyword>
<evidence type="ECO:0000256" key="4">
    <source>
        <dbReference type="ARBA" id="ARBA00022840"/>
    </source>
</evidence>
<evidence type="ECO:0000256" key="3">
    <source>
        <dbReference type="ARBA" id="ARBA00022777"/>
    </source>
</evidence>
<dbReference type="RefSeq" id="WP_237381993.1">
    <property type="nucleotide sequence ID" value="NZ_CP071793.1"/>
</dbReference>
<dbReference type="InterPro" id="IPR000719">
    <property type="entry name" value="Prot_kinase_dom"/>
</dbReference>
<dbReference type="SUPFAM" id="SSF48452">
    <property type="entry name" value="TPR-like"/>
    <property type="match status" value="2"/>
</dbReference>
<dbReference type="PROSITE" id="PS50011">
    <property type="entry name" value="PROTEIN_KINASE_DOM"/>
    <property type="match status" value="1"/>
</dbReference>
<dbReference type="Gene3D" id="1.10.510.10">
    <property type="entry name" value="Transferase(Phosphotransferase) domain 1"/>
    <property type="match status" value="1"/>
</dbReference>
<dbReference type="PROSITE" id="PS00107">
    <property type="entry name" value="PROTEIN_KINASE_ATP"/>
    <property type="match status" value="1"/>
</dbReference>
<dbReference type="PROSITE" id="PS00108">
    <property type="entry name" value="PROTEIN_KINASE_ST"/>
    <property type="match status" value="1"/>
</dbReference>
<name>A0A8A4TPH4_SULCO</name>
<dbReference type="InterPro" id="IPR019734">
    <property type="entry name" value="TPR_rpt"/>
</dbReference>
<evidence type="ECO:0000256" key="5">
    <source>
        <dbReference type="PROSITE-ProRule" id="PRU00339"/>
    </source>
</evidence>
<sequence>MSEAEFRKRDDSWELLEDLFIEGLDLEPEARADFLDARGVSADLRRELAELWRQDEQHEPVLTSLLEMSRTIWNHSMDIDQIGEYRLSEVLGQGGMGVVYRAEQPSIDRQVAIKVLPPHLLEWESFRLNFQREQRALGSMNHPNIATVHDAGIFEGQPYLVMELLECESITAYADRHRLGIRARVDLFLDFLGGLQHAHHKPVIHCDIKPSNVLVLETEGRAVPKIIDFGIAKAGRGDREEEAAALGTPAYMSPEQASLRMDELSIASDIYSAGVLLFELLLGETPFARQLKACATLAEKRAVIQNGELPVPSELIAEDPHRFEDAARARATTPKKLAHVVKCELSWILQRALAKDPDKRYDGCAAFAQDLRRYRQQEPVSAAPDQIWYPRLKWLGNHKGLVAVLLAVPLFLTFHLVQTRAALIETRAAEAEMQGVHEFMLNIFSWASPYREGPNMKVRDLIDRAAAQVATTNFSERPEHEAELHKLLGQLYLELGKHDLARHHFSHALGTYETLLGETDKRSLEVLQKAAYTYYLQGDREKSTELFSKALALTVAQYGEDHALTAQLRGGLAMPLAALGKTEEAEANFQKALTYARGHLDHGSNRLLVTLNNYGDHLVELNLLKKAEKVFLKILAVYADLPDIHPIDLTNVKHNLAHVYHKQGNYEAAVRTGRETYEERRRLLGVHHPETLSTLNNYAASLAKFRSPVEAADLLRTSLIGISPQSADPRVLLRLYHGLGNALVQAGKPEEAEPILLDTWQQRVALFGESDRSTMKTRATLGEALQAMGRLVEAERVYLEVWTLAAADLGKDHRETRMYRRLLDDCRVARRSEAK</sequence>
<dbReference type="CDD" id="cd14014">
    <property type="entry name" value="STKc_PknB_like"/>
    <property type="match status" value="1"/>
</dbReference>
<dbReference type="Pfam" id="PF13374">
    <property type="entry name" value="TPR_10"/>
    <property type="match status" value="1"/>
</dbReference>
<dbReference type="SMART" id="SM00028">
    <property type="entry name" value="TPR"/>
    <property type="match status" value="5"/>
</dbReference>
<keyword evidence="5" id="KW-0802">TPR repeat</keyword>
<evidence type="ECO:0000313" key="8">
    <source>
        <dbReference type="EMBL" id="QTD51876.1"/>
    </source>
</evidence>
<dbReference type="GO" id="GO:0004674">
    <property type="term" value="F:protein serine/threonine kinase activity"/>
    <property type="evidence" value="ECO:0007669"/>
    <property type="project" value="UniProtKB-KW"/>
</dbReference>
<keyword evidence="2 6" id="KW-0547">Nucleotide-binding</keyword>
<feature type="domain" description="Protein kinase" evidence="7">
    <location>
        <begin position="85"/>
        <end position="372"/>
    </location>
</feature>
<feature type="binding site" evidence="6">
    <location>
        <position position="114"/>
    </location>
    <ligand>
        <name>ATP</name>
        <dbReference type="ChEBI" id="CHEBI:30616"/>
    </ligand>
</feature>
<keyword evidence="3 8" id="KW-0418">Kinase</keyword>
<protein>
    <submittedName>
        <fullName evidence="8">Serine/threonine protein kinase</fullName>
    </submittedName>
</protein>
<dbReference type="AlphaFoldDB" id="A0A8A4TPH4"/>
<dbReference type="PANTHER" id="PTHR43289:SF6">
    <property type="entry name" value="SERINE_THREONINE-PROTEIN KINASE NEKL-3"/>
    <property type="match status" value="1"/>
</dbReference>
<proteinExistence type="predicted"/>
<keyword evidence="4 6" id="KW-0067">ATP-binding</keyword>
<dbReference type="InterPro" id="IPR011990">
    <property type="entry name" value="TPR-like_helical_dom_sf"/>
</dbReference>
<dbReference type="SUPFAM" id="SSF56112">
    <property type="entry name" value="Protein kinase-like (PK-like)"/>
    <property type="match status" value="1"/>
</dbReference>
<dbReference type="Pfam" id="PF13424">
    <property type="entry name" value="TPR_12"/>
    <property type="match status" value="2"/>
</dbReference>
<reference evidence="8" key="1">
    <citation type="submission" date="2021-03" db="EMBL/GenBank/DDBJ databases">
        <title>Acanthopleuribacteraceae sp. M133.</title>
        <authorList>
            <person name="Wang G."/>
        </authorList>
    </citation>
    <scope>NUCLEOTIDE SEQUENCE</scope>
    <source>
        <strain evidence="8">M133</strain>
    </source>
</reference>
<evidence type="ECO:0000313" key="9">
    <source>
        <dbReference type="Proteomes" id="UP000663929"/>
    </source>
</evidence>
<evidence type="ECO:0000256" key="2">
    <source>
        <dbReference type="ARBA" id="ARBA00022741"/>
    </source>
</evidence>
<dbReference type="SMART" id="SM00220">
    <property type="entry name" value="S_TKc"/>
    <property type="match status" value="1"/>
</dbReference>
<dbReference type="KEGG" id="scor:J3U87_05340"/>
<dbReference type="Gene3D" id="1.25.40.10">
    <property type="entry name" value="Tetratricopeptide repeat domain"/>
    <property type="match status" value="2"/>
</dbReference>
<gene>
    <name evidence="8" type="ORF">J3U87_05340</name>
</gene>
<evidence type="ECO:0000256" key="6">
    <source>
        <dbReference type="PROSITE-ProRule" id="PRU10141"/>
    </source>
</evidence>
<keyword evidence="8" id="KW-0723">Serine/threonine-protein kinase</keyword>
<dbReference type="InterPro" id="IPR008271">
    <property type="entry name" value="Ser/Thr_kinase_AS"/>
</dbReference>
<dbReference type="EMBL" id="CP071793">
    <property type="protein sequence ID" value="QTD51876.1"/>
    <property type="molecule type" value="Genomic_DNA"/>
</dbReference>
<feature type="repeat" description="TPR" evidence="5">
    <location>
        <begin position="482"/>
        <end position="515"/>
    </location>
</feature>
<dbReference type="InterPro" id="IPR017441">
    <property type="entry name" value="Protein_kinase_ATP_BS"/>
</dbReference>
<dbReference type="Pfam" id="PF00069">
    <property type="entry name" value="Pkinase"/>
    <property type="match status" value="1"/>
</dbReference>
<organism evidence="8 9">
    <name type="scientific">Sulfidibacter corallicola</name>
    <dbReference type="NCBI Taxonomy" id="2818388"/>
    <lineage>
        <taxon>Bacteria</taxon>
        <taxon>Pseudomonadati</taxon>
        <taxon>Acidobacteriota</taxon>
        <taxon>Holophagae</taxon>
        <taxon>Acanthopleuribacterales</taxon>
        <taxon>Acanthopleuribacteraceae</taxon>
        <taxon>Sulfidibacter</taxon>
    </lineage>
</organism>
<dbReference type="InterPro" id="IPR011009">
    <property type="entry name" value="Kinase-like_dom_sf"/>
</dbReference>
<accession>A0A8A4TPH4</accession>
<evidence type="ECO:0000256" key="1">
    <source>
        <dbReference type="ARBA" id="ARBA00022679"/>
    </source>
</evidence>
<keyword evidence="9" id="KW-1185">Reference proteome</keyword>